<evidence type="ECO:0000313" key="3">
    <source>
        <dbReference type="Proteomes" id="UP000272015"/>
    </source>
</evidence>
<dbReference type="InterPro" id="IPR029063">
    <property type="entry name" value="SAM-dependent_MTases_sf"/>
</dbReference>
<dbReference type="SUPFAM" id="SSF53335">
    <property type="entry name" value="S-adenosyl-L-methionine-dependent methyltransferases"/>
    <property type="match status" value="1"/>
</dbReference>
<keyword evidence="3" id="KW-1185">Reference proteome</keyword>
<dbReference type="Pfam" id="PF13649">
    <property type="entry name" value="Methyltransf_25"/>
    <property type="match status" value="1"/>
</dbReference>
<keyword evidence="2" id="KW-0808">Transferase</keyword>
<feature type="domain" description="Methyltransferase" evidence="1">
    <location>
        <begin position="45"/>
        <end position="134"/>
    </location>
</feature>
<keyword evidence="2" id="KW-0489">Methyltransferase</keyword>
<comment type="caution">
    <text evidence="2">The sequence shown here is derived from an EMBL/GenBank/DDBJ whole genome shotgun (WGS) entry which is preliminary data.</text>
</comment>
<organism evidence="2 3">
    <name type="scientific">Cryobacterium melibiosiphilum</name>
    <dbReference type="NCBI Taxonomy" id="995039"/>
    <lineage>
        <taxon>Bacteria</taxon>
        <taxon>Bacillati</taxon>
        <taxon>Actinomycetota</taxon>
        <taxon>Actinomycetes</taxon>
        <taxon>Micrococcales</taxon>
        <taxon>Microbacteriaceae</taxon>
        <taxon>Cryobacterium</taxon>
    </lineage>
</organism>
<sequence length="199" mass="21321">MDSQTIAAYDADAASYADEWEQEQDAPTDLYALLSEHFTPGPTADVGCGSGRDSAWLSMHGFPTTGFDASQGLLAQARRRHPEVNFECRLLPGLDGVMNASFTNVLCETVIMHLPDAEVGPSVARMLSLLIPTGTLFLSWRVTQGSDRRDHAGRLYAAFDGSAVMTALAGVEVLMDEEVVSASSGKVVRRVIARVSGTV</sequence>
<name>A0A3A5MVK7_9MICO</name>
<dbReference type="EMBL" id="QZVS01000065">
    <property type="protein sequence ID" value="RJT90046.1"/>
    <property type="molecule type" value="Genomic_DNA"/>
</dbReference>
<accession>A0A3A5MVK7</accession>
<dbReference type="GO" id="GO:0008168">
    <property type="term" value="F:methyltransferase activity"/>
    <property type="evidence" value="ECO:0007669"/>
    <property type="project" value="UniProtKB-KW"/>
</dbReference>
<dbReference type="Gene3D" id="3.40.50.150">
    <property type="entry name" value="Vaccinia Virus protein VP39"/>
    <property type="match status" value="1"/>
</dbReference>
<dbReference type="InterPro" id="IPR041698">
    <property type="entry name" value="Methyltransf_25"/>
</dbReference>
<dbReference type="AlphaFoldDB" id="A0A3A5MVK7"/>
<proteinExistence type="predicted"/>
<protein>
    <submittedName>
        <fullName evidence="2">Class I SAM-dependent methyltransferase</fullName>
    </submittedName>
</protein>
<dbReference type="Proteomes" id="UP000272015">
    <property type="component" value="Unassembled WGS sequence"/>
</dbReference>
<gene>
    <name evidence="2" type="ORF">D6T64_04885</name>
</gene>
<reference evidence="2 3" key="1">
    <citation type="submission" date="2018-09" db="EMBL/GenBank/DDBJ databases">
        <title>Novel species of Cryobacterium.</title>
        <authorList>
            <person name="Liu Q."/>
            <person name="Xin Y.-H."/>
        </authorList>
    </citation>
    <scope>NUCLEOTIDE SEQUENCE [LARGE SCALE GENOMIC DNA]</scope>
    <source>
        <strain evidence="2 3">Hh39</strain>
    </source>
</reference>
<dbReference type="GO" id="GO:0032259">
    <property type="term" value="P:methylation"/>
    <property type="evidence" value="ECO:0007669"/>
    <property type="project" value="UniProtKB-KW"/>
</dbReference>
<evidence type="ECO:0000259" key="1">
    <source>
        <dbReference type="Pfam" id="PF13649"/>
    </source>
</evidence>
<evidence type="ECO:0000313" key="2">
    <source>
        <dbReference type="EMBL" id="RJT90046.1"/>
    </source>
</evidence>
<dbReference type="OrthoDB" id="9805171at2"/>